<keyword evidence="3 5" id="KW-1133">Transmembrane helix</keyword>
<keyword evidence="4 5" id="KW-0472">Membrane</keyword>
<dbReference type="PANTHER" id="PTHR37422">
    <property type="entry name" value="TEICHURONIC ACID BIOSYNTHESIS PROTEIN TUAE"/>
    <property type="match status" value="1"/>
</dbReference>
<feature type="transmembrane region" description="Helical" evidence="5">
    <location>
        <begin position="91"/>
        <end position="112"/>
    </location>
</feature>
<feature type="transmembrane region" description="Helical" evidence="5">
    <location>
        <begin position="66"/>
        <end position="84"/>
    </location>
</feature>
<feature type="transmembrane region" description="Helical" evidence="5">
    <location>
        <begin position="118"/>
        <end position="137"/>
    </location>
</feature>
<comment type="caution">
    <text evidence="7">The sequence shown here is derived from an EMBL/GenBank/DDBJ whole genome shotgun (WGS) entry which is preliminary data.</text>
</comment>
<evidence type="ECO:0000256" key="4">
    <source>
        <dbReference type="ARBA" id="ARBA00023136"/>
    </source>
</evidence>
<feature type="transmembrane region" description="Helical" evidence="5">
    <location>
        <begin position="144"/>
        <end position="166"/>
    </location>
</feature>
<dbReference type="RefSeq" id="WP_110556865.1">
    <property type="nucleotide sequence ID" value="NZ_NKUB01000010.1"/>
</dbReference>
<feature type="transmembrane region" description="Helical" evidence="5">
    <location>
        <begin position="25"/>
        <end position="46"/>
    </location>
</feature>
<keyword evidence="8" id="KW-1185">Reference proteome</keyword>
<evidence type="ECO:0000313" key="7">
    <source>
        <dbReference type="EMBL" id="PYD69485.1"/>
    </source>
</evidence>
<dbReference type="InterPro" id="IPR007016">
    <property type="entry name" value="O-antigen_ligase-rel_domated"/>
</dbReference>
<dbReference type="PANTHER" id="PTHR37422:SF17">
    <property type="entry name" value="O-ANTIGEN LIGASE"/>
    <property type="match status" value="1"/>
</dbReference>
<accession>A0A2V4RLD9</accession>
<evidence type="ECO:0000313" key="8">
    <source>
        <dbReference type="Proteomes" id="UP000247371"/>
    </source>
</evidence>
<feature type="transmembrane region" description="Helical" evidence="5">
    <location>
        <begin position="234"/>
        <end position="251"/>
    </location>
</feature>
<proteinExistence type="predicted"/>
<sequence>MQAPQKKIAVSTPHAGNVFPTPAPWINNLSLVLLSAMLLYTIIGIPDFNRDATIAAASDHVSPLNRFIWLILLAGSMPVAIMRWRLIARLALASWPLMLVYVYFILSVTWALDPPIAGRRIMFAFVQLALTMILLAGLRKAATLHVVIAISCILAAAADMAVWIIMPGYAMTPEGLAGLQLQKNQTGLLMMYGLLATISGMWLLRTRWQKSLAVGAIGLMLLLLVASKSKTSEAIVVVVPCITYGLRWVSMQRFLVQLLVYTAILTIMLGSMLSYLAWCGATGIDPFLPLRGMTFTSRTDLWSFMLGEIARRPWLGAGFSSFWSIDPAIQPSLKTDMWFGEEAHINEAHEGYLDLLATGGIIGFVLGISTLLYYLLMAIRIQKYMQPGSQAWRTGLLSAPTAFFYLCFLVALVIHNFTESNLFSNNSLLAVALFIAIIDMEKWRISCPRAHRYAVPARGPSPHPAHAVPAAT</sequence>
<feature type="transmembrane region" description="Helical" evidence="5">
    <location>
        <begin position="355"/>
        <end position="376"/>
    </location>
</feature>
<feature type="transmembrane region" description="Helical" evidence="5">
    <location>
        <begin position="186"/>
        <end position="204"/>
    </location>
</feature>
<feature type="transmembrane region" description="Helical" evidence="5">
    <location>
        <begin position="258"/>
        <end position="278"/>
    </location>
</feature>
<keyword evidence="2 5" id="KW-0812">Transmembrane</keyword>
<feature type="transmembrane region" description="Helical" evidence="5">
    <location>
        <begin position="396"/>
        <end position="417"/>
    </location>
</feature>
<dbReference type="Proteomes" id="UP000247371">
    <property type="component" value="Unassembled WGS sequence"/>
</dbReference>
<gene>
    <name evidence="7" type="ORF">CFR76_09130</name>
</gene>
<dbReference type="EMBL" id="NKUB01000010">
    <property type="protein sequence ID" value="PYD69485.1"/>
    <property type="molecule type" value="Genomic_DNA"/>
</dbReference>
<dbReference type="AlphaFoldDB" id="A0A2V4RLD9"/>
<name>A0A2V4RLD9_9PROT</name>
<feature type="domain" description="O-antigen ligase-related" evidence="6">
    <location>
        <begin position="217"/>
        <end position="366"/>
    </location>
</feature>
<protein>
    <recommendedName>
        <fullName evidence="6">O-antigen ligase-related domain-containing protein</fullName>
    </recommendedName>
</protein>
<evidence type="ECO:0000256" key="2">
    <source>
        <dbReference type="ARBA" id="ARBA00022692"/>
    </source>
</evidence>
<reference evidence="7 8" key="1">
    <citation type="submission" date="2017-07" db="EMBL/GenBank/DDBJ databases">
        <title>A draft genome sequence of Komagataeibacter swingsii LMG 22125.</title>
        <authorList>
            <person name="Skraban J."/>
            <person name="Cleenwerck I."/>
            <person name="Vandamme P."/>
            <person name="Trcek J."/>
        </authorList>
    </citation>
    <scope>NUCLEOTIDE SEQUENCE [LARGE SCALE GENOMIC DNA]</scope>
    <source>
        <strain evidence="7 8">LMG 22125</strain>
    </source>
</reference>
<feature type="transmembrane region" description="Helical" evidence="5">
    <location>
        <begin position="211"/>
        <end position="228"/>
    </location>
</feature>
<evidence type="ECO:0000256" key="1">
    <source>
        <dbReference type="ARBA" id="ARBA00004141"/>
    </source>
</evidence>
<evidence type="ECO:0000256" key="5">
    <source>
        <dbReference type="SAM" id="Phobius"/>
    </source>
</evidence>
<dbReference type="Pfam" id="PF04932">
    <property type="entry name" value="Wzy_C"/>
    <property type="match status" value="1"/>
</dbReference>
<dbReference type="GO" id="GO:0016020">
    <property type="term" value="C:membrane"/>
    <property type="evidence" value="ECO:0007669"/>
    <property type="project" value="UniProtKB-SubCell"/>
</dbReference>
<evidence type="ECO:0000259" key="6">
    <source>
        <dbReference type="Pfam" id="PF04932"/>
    </source>
</evidence>
<dbReference type="InterPro" id="IPR051533">
    <property type="entry name" value="WaaL-like"/>
</dbReference>
<evidence type="ECO:0000256" key="3">
    <source>
        <dbReference type="ARBA" id="ARBA00022989"/>
    </source>
</evidence>
<organism evidence="7 8">
    <name type="scientific">Komagataeibacter swingsii</name>
    <dbReference type="NCBI Taxonomy" id="215220"/>
    <lineage>
        <taxon>Bacteria</taxon>
        <taxon>Pseudomonadati</taxon>
        <taxon>Pseudomonadota</taxon>
        <taxon>Alphaproteobacteria</taxon>
        <taxon>Acetobacterales</taxon>
        <taxon>Acetobacteraceae</taxon>
        <taxon>Komagataeibacter</taxon>
    </lineage>
</organism>
<comment type="subcellular location">
    <subcellularLocation>
        <location evidence="1">Membrane</location>
        <topology evidence="1">Multi-pass membrane protein</topology>
    </subcellularLocation>
</comment>